<organism evidence="2 3">
    <name type="scientific">Hydromonas duriensis</name>
    <dbReference type="NCBI Taxonomy" id="1527608"/>
    <lineage>
        <taxon>Bacteria</taxon>
        <taxon>Pseudomonadati</taxon>
        <taxon>Pseudomonadota</taxon>
        <taxon>Betaproteobacteria</taxon>
        <taxon>Burkholderiales</taxon>
        <taxon>Burkholderiaceae</taxon>
        <taxon>Hydromonas</taxon>
    </lineage>
</organism>
<keyword evidence="3" id="KW-1185">Reference proteome</keyword>
<keyword evidence="1" id="KW-0812">Transmembrane</keyword>
<dbReference type="Proteomes" id="UP000294480">
    <property type="component" value="Unassembled WGS sequence"/>
</dbReference>
<feature type="transmembrane region" description="Helical" evidence="1">
    <location>
        <begin position="7"/>
        <end position="31"/>
    </location>
</feature>
<reference evidence="2 3" key="1">
    <citation type="submission" date="2019-03" db="EMBL/GenBank/DDBJ databases">
        <title>Genomic Encyclopedia of Type Strains, Phase IV (KMG-IV): sequencing the most valuable type-strain genomes for metagenomic binning, comparative biology and taxonomic classification.</title>
        <authorList>
            <person name="Goeker M."/>
        </authorList>
    </citation>
    <scope>NUCLEOTIDE SEQUENCE [LARGE SCALE GENOMIC DNA]</scope>
    <source>
        <strain evidence="2 3">DSM 102852</strain>
    </source>
</reference>
<gene>
    <name evidence="2" type="ORF">DFR44_1257</name>
</gene>
<dbReference type="EMBL" id="SNZE01000025">
    <property type="protein sequence ID" value="TDR30183.1"/>
    <property type="molecule type" value="Genomic_DNA"/>
</dbReference>
<keyword evidence="1" id="KW-0472">Membrane</keyword>
<dbReference type="InterPro" id="IPR046513">
    <property type="entry name" value="DUF6691"/>
</dbReference>
<protein>
    <recommendedName>
        <fullName evidence="4">Sulphur transport domain-containing protein</fullName>
    </recommendedName>
</protein>
<accession>A0A4R6Y538</accession>
<feature type="transmembrane region" description="Helical" evidence="1">
    <location>
        <begin position="97"/>
        <end position="117"/>
    </location>
</feature>
<feature type="transmembrane region" description="Helical" evidence="1">
    <location>
        <begin position="51"/>
        <end position="76"/>
    </location>
</feature>
<proteinExistence type="predicted"/>
<evidence type="ECO:0000313" key="3">
    <source>
        <dbReference type="Proteomes" id="UP000294480"/>
    </source>
</evidence>
<evidence type="ECO:0008006" key="4">
    <source>
        <dbReference type="Google" id="ProtNLM"/>
    </source>
</evidence>
<name>A0A4R6Y538_9BURK</name>
<dbReference type="Pfam" id="PF20398">
    <property type="entry name" value="DUF6691"/>
    <property type="match status" value="1"/>
</dbReference>
<dbReference type="RefSeq" id="WP_133621325.1">
    <property type="nucleotide sequence ID" value="NZ_SNZE01000025.1"/>
</dbReference>
<comment type="caution">
    <text evidence="2">The sequence shown here is derived from an EMBL/GenBank/DDBJ whole genome shotgun (WGS) entry which is preliminary data.</text>
</comment>
<feature type="transmembrane region" description="Helical" evidence="1">
    <location>
        <begin position="123"/>
        <end position="146"/>
    </location>
</feature>
<dbReference type="OrthoDB" id="9790409at2"/>
<sequence length="154" mass="16286">MHTRSHPAWAIVSAFLIGFLFAVGLVISGMTQPDKVRGFLNVGGIIAPAHFGAWDASLAFVMAGAVLVTLFGFSWWAKRAHRPMLALEFILPRRTDIDAQLITGSVLFGIGWGIAGYCPGPALASILTGGMPVGVFVLAMIASMSITKKTLGTK</sequence>
<evidence type="ECO:0000313" key="2">
    <source>
        <dbReference type="EMBL" id="TDR30183.1"/>
    </source>
</evidence>
<dbReference type="AlphaFoldDB" id="A0A4R6Y538"/>
<evidence type="ECO:0000256" key="1">
    <source>
        <dbReference type="SAM" id="Phobius"/>
    </source>
</evidence>
<keyword evidence="1" id="KW-1133">Transmembrane helix</keyword>